<protein>
    <recommendedName>
        <fullName evidence="3">DUF2905 domain-containing protein</fullName>
    </recommendedName>
</protein>
<gene>
    <name evidence="2" type="ORF">I553_9807</name>
</gene>
<keyword evidence="1" id="KW-0472">Membrane</keyword>
<evidence type="ECO:0000313" key="2">
    <source>
        <dbReference type="EMBL" id="EUA08750.1"/>
    </source>
</evidence>
<dbReference type="PATRIC" id="fig|1299334.3.peg.9298"/>
<sequence length="47" mass="5301">MSWLGNLPGDIRITSGNTRIYIPITSMLLVSVAVNVLLWVVLSFFRH</sequence>
<dbReference type="PANTHER" id="PTHR36443:SF1">
    <property type="entry name" value="BSR5223 PROTEIN"/>
    <property type="match status" value="1"/>
</dbReference>
<keyword evidence="1" id="KW-1133">Transmembrane helix</keyword>
<dbReference type="EMBL" id="JAOB01000090">
    <property type="protein sequence ID" value="EUA08750.1"/>
    <property type="molecule type" value="Genomic_DNA"/>
</dbReference>
<keyword evidence="1" id="KW-0812">Transmembrane</keyword>
<accession>X7YQT4</accession>
<dbReference type="PANTHER" id="PTHR36443">
    <property type="entry name" value="BSR5223 PROTEIN"/>
    <property type="match status" value="1"/>
</dbReference>
<dbReference type="InterPro" id="IPR021320">
    <property type="entry name" value="DUF2905"/>
</dbReference>
<organism evidence="2">
    <name type="scientific">Mycobacterium xenopi 4042</name>
    <dbReference type="NCBI Taxonomy" id="1299334"/>
    <lineage>
        <taxon>Bacteria</taxon>
        <taxon>Bacillati</taxon>
        <taxon>Actinomycetota</taxon>
        <taxon>Actinomycetes</taxon>
        <taxon>Mycobacteriales</taxon>
        <taxon>Mycobacteriaceae</taxon>
        <taxon>Mycobacterium</taxon>
    </lineage>
</organism>
<comment type="caution">
    <text evidence="2">The sequence shown here is derived from an EMBL/GenBank/DDBJ whole genome shotgun (WGS) entry which is preliminary data.</text>
</comment>
<dbReference type="Pfam" id="PF11146">
    <property type="entry name" value="DUF2905"/>
    <property type="match status" value="1"/>
</dbReference>
<evidence type="ECO:0000256" key="1">
    <source>
        <dbReference type="SAM" id="Phobius"/>
    </source>
</evidence>
<proteinExistence type="predicted"/>
<evidence type="ECO:0008006" key="3">
    <source>
        <dbReference type="Google" id="ProtNLM"/>
    </source>
</evidence>
<feature type="transmembrane region" description="Helical" evidence="1">
    <location>
        <begin position="20"/>
        <end position="45"/>
    </location>
</feature>
<name>X7YQT4_MYCXE</name>
<reference evidence="2" key="1">
    <citation type="submission" date="2014-01" db="EMBL/GenBank/DDBJ databases">
        <authorList>
            <person name="Brown-Elliot B."/>
            <person name="Wallace R."/>
            <person name="Lenaerts A."/>
            <person name="Ordway D."/>
            <person name="DeGroote M.A."/>
            <person name="Parker T."/>
            <person name="Sizemore C."/>
            <person name="Tallon L.J."/>
            <person name="Sadzewicz L.K."/>
            <person name="Sengamalay N."/>
            <person name="Fraser C.M."/>
            <person name="Hine E."/>
            <person name="Shefchek K.A."/>
            <person name="Das S.P."/>
            <person name="Tettelin H."/>
        </authorList>
    </citation>
    <scope>NUCLEOTIDE SEQUENCE [LARGE SCALE GENOMIC DNA]</scope>
    <source>
        <strain evidence="2">4042</strain>
    </source>
</reference>
<dbReference type="AlphaFoldDB" id="X7YQT4"/>